<evidence type="ECO:0000313" key="1">
    <source>
        <dbReference type="EMBL" id="CAF9921561.1"/>
    </source>
</evidence>
<dbReference type="OrthoDB" id="62952at2759"/>
<sequence length="377" mass="42662">MKTPLEIRNQIYEYLLSTKHTKVDFHNENPEFTPYWPSHQRHVYHFHPAILVANRQINHEAGHILRENLFVKLMTNAPQYGFGLVSQGLPVVAEDDSASRVTYSATEITLILGTDTLHHPPSILLFAGDDMNIFCRMLLRSNLSRHFQSSLSIVMRGVALTRTSIWKLLEPFRRLHSMASVSITGQIEDEYKSNLIAEMSKQAPGNYTVVQGIQNAMKEGDQAASIHDFSIAISKFKRAWEDNKDWYWTHHVTTAILGNAILDEDHFNTTFVPTRLAIGTKLAITYLKLENHSQAYEWIKNALMNTWPCHQGAGDRPRVAAYASIYSIAAQASEGLGLVKRAVEEMKEAVRHDPGDSKLATELLRLERKIQSGDGDL</sequence>
<organism evidence="1 2">
    <name type="scientific">Alectoria fallacina</name>
    <dbReference type="NCBI Taxonomy" id="1903189"/>
    <lineage>
        <taxon>Eukaryota</taxon>
        <taxon>Fungi</taxon>
        <taxon>Dikarya</taxon>
        <taxon>Ascomycota</taxon>
        <taxon>Pezizomycotina</taxon>
        <taxon>Lecanoromycetes</taxon>
        <taxon>OSLEUM clade</taxon>
        <taxon>Lecanoromycetidae</taxon>
        <taxon>Lecanorales</taxon>
        <taxon>Lecanorineae</taxon>
        <taxon>Parmeliaceae</taxon>
        <taxon>Alectoria</taxon>
    </lineage>
</organism>
<gene>
    <name evidence="1" type="ORF">ALECFALPRED_001827</name>
</gene>
<dbReference type="Gene3D" id="1.25.40.10">
    <property type="entry name" value="Tetratricopeptide repeat domain"/>
    <property type="match status" value="1"/>
</dbReference>
<comment type="caution">
    <text evidence="1">The sequence shown here is derived from an EMBL/GenBank/DDBJ whole genome shotgun (WGS) entry which is preliminary data.</text>
</comment>
<name>A0A8H3FIH5_9LECA</name>
<keyword evidence="2" id="KW-1185">Reference proteome</keyword>
<dbReference type="SUPFAM" id="SSF48452">
    <property type="entry name" value="TPR-like"/>
    <property type="match status" value="1"/>
</dbReference>
<accession>A0A8H3FIH5</accession>
<proteinExistence type="predicted"/>
<dbReference type="InterPro" id="IPR011990">
    <property type="entry name" value="TPR-like_helical_dom_sf"/>
</dbReference>
<reference evidence="1" key="1">
    <citation type="submission" date="2021-03" db="EMBL/GenBank/DDBJ databases">
        <authorList>
            <person name="Tagirdzhanova G."/>
        </authorList>
    </citation>
    <scope>NUCLEOTIDE SEQUENCE</scope>
</reference>
<dbReference type="AlphaFoldDB" id="A0A8H3FIH5"/>
<dbReference type="EMBL" id="CAJPDR010000147">
    <property type="protein sequence ID" value="CAF9921561.1"/>
    <property type="molecule type" value="Genomic_DNA"/>
</dbReference>
<protein>
    <submittedName>
        <fullName evidence="1">Uncharacterized protein</fullName>
    </submittedName>
</protein>
<evidence type="ECO:0000313" key="2">
    <source>
        <dbReference type="Proteomes" id="UP000664203"/>
    </source>
</evidence>
<dbReference type="Proteomes" id="UP000664203">
    <property type="component" value="Unassembled WGS sequence"/>
</dbReference>